<feature type="region of interest" description="Disordered" evidence="1">
    <location>
        <begin position="637"/>
        <end position="983"/>
    </location>
</feature>
<feature type="compositionally biased region" description="Basic and acidic residues" evidence="1">
    <location>
        <begin position="637"/>
        <end position="658"/>
    </location>
</feature>
<feature type="region of interest" description="Disordered" evidence="1">
    <location>
        <begin position="1206"/>
        <end position="1245"/>
    </location>
</feature>
<feature type="compositionally biased region" description="Polar residues" evidence="1">
    <location>
        <begin position="154"/>
        <end position="178"/>
    </location>
</feature>
<accession>A0ABP0DR39</accession>
<sequence>MSSTGSAVAQRTPAPRNGESSYSSRQQPAKNQPDLSGRLIYADPRSLPSFPSVGVKLDSTNTAALMASTSKSPPPIFDVTGPTNPASLKAATTAAAASAALKSIKSANVKPALTTDAPEALQSKNMNQASPTSSNGPREPLPSHLAAGVKAPATASSSDMPPKSSGASTTGWGNSAATQAFRNSQILSAKRASAPPEKPIPEILALGQQPSLRAAKDAMKTASNPNRTSVVATSPSAASATLSNDASASGIAAAGATGAVSGNASKARTRHRAQTTPLSLRQQKSFLSQYPDSVTLSNLNGTPPDPKVSAANALSAATVAHTKSQSGGDRRSYVGDAGAVPYTNMNRQMYTSNPPIGPEFDTQKHQDGLHASAVAMAKQMYNPNAEGGVTSVKVPNVQEQAYRLAQERLDKIYEQHAKDRDFRDHYVDAKMGTDFGAGNTSHRLSMRSRLRRHRSSSDSDVDLDRMRSMEIRNQMSLLSNRISEVSQDKRRQDRQSVLLAAQRNVKLQLQNIDEQVYANSGRLPPSVTSTLDQAKINTIAQARADAQIGTYPRSDQVDIGGGKFMDRAEIDKIASRRMQPVIDDMHAKAQQEIERKAKLREEEEQRKAQLRQKEEDRKAEAAILKARDKEMKELYRQLKKDEKLRKAEEKAAEKEGKKSGRNTGTAKEDISSEEEGKIEKVDSNRMTAHGTSGASTQVSSPEVSKTESSKTNGQLPGAHSETSPNMSPASAARPTVPLVAASAESVGASNAFSTAATTPAKSMEAQPSSDPAPDRKSTIDDRQEVFAERADGSSAGRKLSKLFVKTPKEKTGGSRSESNGNAPGKIPGSAVAGAAGALGAGAMAEAKPSVSDTNDVRPSTALADKASTPQSPMSPLSDNESSSPNSKKVKSWFKSHFSRDRSKSSASATGAPSATVLGKTAPTSGAAATGHSASSPSKAVESTTVPDYQSHTEKSFVGGHALTGAESHSPQGRGSGPTVGSTSLAATLMSGGAIATAGSTAAASITSDKDAASNIGQETNVQRDSAATIPERSFTPTGSDRRSRLDQPSSPSVGTGENTTSGGPQQATATEITDTEPAGIAATKDVYEEQAATSAQQLSSPGQISTSQSDATTNLGLASPTADASGTAGASLDKGLNSEHTIPGNRASYTSSQYSADASVTGVTGSGFGLVGANIFANVSSMVPAEKRGDGNTFVSVLPPASTAIATNTESGELTPPMAIRDPAKKKSASPVRDSRFLENLEELP</sequence>
<feature type="compositionally biased region" description="Polar residues" evidence="1">
    <location>
        <begin position="684"/>
        <end position="703"/>
    </location>
</feature>
<feature type="compositionally biased region" description="Polar residues" evidence="1">
    <location>
        <begin position="747"/>
        <end position="769"/>
    </location>
</feature>
<feature type="compositionally biased region" description="Basic and acidic residues" evidence="1">
    <location>
        <begin position="772"/>
        <end position="791"/>
    </location>
</feature>
<feature type="compositionally biased region" description="Polar residues" evidence="1">
    <location>
        <begin position="18"/>
        <end position="34"/>
    </location>
</feature>
<feature type="compositionally biased region" description="Low complexity" evidence="1">
    <location>
        <begin position="904"/>
        <end position="937"/>
    </location>
</feature>
<feature type="compositionally biased region" description="Polar residues" evidence="1">
    <location>
        <begin position="940"/>
        <end position="949"/>
    </location>
</feature>
<protein>
    <submittedName>
        <fullName evidence="2">Eisosome assembly protein</fullName>
    </submittedName>
</protein>
<feature type="region of interest" description="Disordered" evidence="1">
    <location>
        <begin position="1"/>
        <end position="44"/>
    </location>
</feature>
<feature type="compositionally biased region" description="Polar residues" evidence="1">
    <location>
        <begin position="709"/>
        <end position="728"/>
    </location>
</feature>
<dbReference type="PANTHER" id="PTHR28298">
    <property type="entry name" value="EISOSOME PROTEIN 1"/>
    <property type="match status" value="1"/>
</dbReference>
<feature type="region of interest" description="Disordered" evidence="1">
    <location>
        <begin position="599"/>
        <end position="619"/>
    </location>
</feature>
<feature type="compositionally biased region" description="Polar residues" evidence="1">
    <location>
        <begin position="867"/>
        <end position="886"/>
    </location>
</feature>
<gene>
    <name evidence="2" type="primary">EIS1</name>
    <name evidence="2" type="ORF">SEPCBS57363_003515</name>
</gene>
<feature type="compositionally biased region" description="Low complexity" evidence="1">
    <location>
        <begin position="997"/>
        <end position="1006"/>
    </location>
</feature>
<dbReference type="Pfam" id="PF12757">
    <property type="entry name" value="Eisosome1"/>
    <property type="match status" value="1"/>
</dbReference>
<reference evidence="2 3" key="1">
    <citation type="submission" date="2024-01" db="EMBL/GenBank/DDBJ databases">
        <authorList>
            <person name="Allen C."/>
            <person name="Tagirdzhanova G."/>
        </authorList>
    </citation>
    <scope>NUCLEOTIDE SEQUENCE [LARGE SCALE GENOMIC DNA]</scope>
    <source>
        <strain evidence="2 3">CBS 573.63</strain>
    </source>
</reference>
<dbReference type="CDD" id="cd22249">
    <property type="entry name" value="UDM1_RNF168_RNF169-like"/>
    <property type="match status" value="1"/>
</dbReference>
<feature type="compositionally biased region" description="Basic residues" evidence="1">
    <location>
        <begin position="444"/>
        <end position="454"/>
    </location>
</feature>
<organism evidence="2 3">
    <name type="scientific">Sporothrix epigloea</name>
    <dbReference type="NCBI Taxonomy" id="1892477"/>
    <lineage>
        <taxon>Eukaryota</taxon>
        <taxon>Fungi</taxon>
        <taxon>Dikarya</taxon>
        <taxon>Ascomycota</taxon>
        <taxon>Pezizomycotina</taxon>
        <taxon>Sordariomycetes</taxon>
        <taxon>Sordariomycetidae</taxon>
        <taxon>Ophiostomatales</taxon>
        <taxon>Ophiostomataceae</taxon>
        <taxon>Sporothrix</taxon>
    </lineage>
</organism>
<proteinExistence type="predicted"/>
<feature type="compositionally biased region" description="Polar residues" evidence="1">
    <location>
        <begin position="1091"/>
        <end position="1116"/>
    </location>
</feature>
<evidence type="ECO:0000256" key="1">
    <source>
        <dbReference type="SAM" id="MobiDB-lite"/>
    </source>
</evidence>
<dbReference type="Proteomes" id="UP001642501">
    <property type="component" value="Unassembled WGS sequence"/>
</dbReference>
<name>A0ABP0DR39_9PEZI</name>
<dbReference type="InterPro" id="IPR024527">
    <property type="entry name" value="Eisosome1"/>
</dbReference>
<feature type="compositionally biased region" description="Polar residues" evidence="1">
    <location>
        <begin position="1046"/>
        <end position="1072"/>
    </location>
</feature>
<comment type="caution">
    <text evidence="2">The sequence shown here is derived from an EMBL/GenBank/DDBJ whole genome shotgun (WGS) entry which is preliminary data.</text>
</comment>
<feature type="compositionally biased region" description="Polar residues" evidence="1">
    <location>
        <begin position="1014"/>
        <end position="1025"/>
    </location>
</feature>
<dbReference type="PANTHER" id="PTHR28298:SF1">
    <property type="entry name" value="EISOSOME PROTEIN 1"/>
    <property type="match status" value="1"/>
</dbReference>
<feature type="region of interest" description="Disordered" evidence="1">
    <location>
        <begin position="438"/>
        <end position="461"/>
    </location>
</feature>
<evidence type="ECO:0000313" key="3">
    <source>
        <dbReference type="Proteomes" id="UP001642501"/>
    </source>
</evidence>
<dbReference type="EMBL" id="CAWUOM010000056">
    <property type="protein sequence ID" value="CAK7269266.1"/>
    <property type="molecule type" value="Genomic_DNA"/>
</dbReference>
<feature type="compositionally biased region" description="Low complexity" evidence="1">
    <location>
        <begin position="828"/>
        <end position="846"/>
    </location>
</feature>
<evidence type="ECO:0000313" key="2">
    <source>
        <dbReference type="EMBL" id="CAK7269266.1"/>
    </source>
</evidence>
<feature type="compositionally biased region" description="Polar residues" evidence="1">
    <location>
        <begin position="966"/>
        <end position="983"/>
    </location>
</feature>
<feature type="compositionally biased region" description="Basic and acidic residues" evidence="1">
    <location>
        <begin position="666"/>
        <end position="683"/>
    </location>
</feature>
<feature type="region of interest" description="Disordered" evidence="1">
    <location>
        <begin position="997"/>
        <end position="1154"/>
    </location>
</feature>
<feature type="compositionally biased region" description="Polar residues" evidence="1">
    <location>
        <begin position="122"/>
        <end position="136"/>
    </location>
</feature>
<feature type="region of interest" description="Disordered" evidence="1">
    <location>
        <begin position="113"/>
        <end position="178"/>
    </location>
</feature>
<keyword evidence="3" id="KW-1185">Reference proteome</keyword>